<feature type="transmembrane region" description="Helical" evidence="1">
    <location>
        <begin position="76"/>
        <end position="98"/>
    </location>
</feature>
<organism evidence="3 4">
    <name type="scientific">Mycobacterium malmoense</name>
    <dbReference type="NCBI Taxonomy" id="1780"/>
    <lineage>
        <taxon>Bacteria</taxon>
        <taxon>Bacillati</taxon>
        <taxon>Actinomycetota</taxon>
        <taxon>Actinomycetes</taxon>
        <taxon>Mycobacteriales</taxon>
        <taxon>Mycobacteriaceae</taxon>
        <taxon>Mycobacterium</taxon>
    </lineage>
</organism>
<feature type="domain" description="RCK N-terminal" evidence="2">
    <location>
        <begin position="76"/>
        <end position="218"/>
    </location>
</feature>
<keyword evidence="1" id="KW-0812">Transmembrane</keyword>
<feature type="transmembrane region" description="Helical" evidence="1">
    <location>
        <begin position="45"/>
        <end position="64"/>
    </location>
</feature>
<evidence type="ECO:0000256" key="1">
    <source>
        <dbReference type="SAM" id="Phobius"/>
    </source>
</evidence>
<evidence type="ECO:0000259" key="2">
    <source>
        <dbReference type="PROSITE" id="PS51201"/>
    </source>
</evidence>
<dbReference type="Pfam" id="PF02026">
    <property type="entry name" value="RyR"/>
    <property type="match status" value="1"/>
</dbReference>
<dbReference type="Pfam" id="PF02254">
    <property type="entry name" value="TrkA_N"/>
    <property type="match status" value="1"/>
</dbReference>
<reference evidence="3 4" key="1">
    <citation type="submission" date="2016-06" db="EMBL/GenBank/DDBJ databases">
        <authorList>
            <person name="Kjaerup R.B."/>
            <person name="Dalgaard T.S."/>
            <person name="Juul-Madsen H.R."/>
        </authorList>
    </citation>
    <scope>NUCLEOTIDE SEQUENCE [LARGE SCALE GENOMIC DNA]</scope>
    <source>
        <strain evidence="3 4">E3012</strain>
    </source>
</reference>
<dbReference type="Proteomes" id="UP000092683">
    <property type="component" value="Unassembled WGS sequence"/>
</dbReference>
<dbReference type="EMBL" id="MBEE01000023">
    <property type="protein sequence ID" value="OCB62335.1"/>
    <property type="molecule type" value="Genomic_DNA"/>
</dbReference>
<dbReference type="InterPro" id="IPR036291">
    <property type="entry name" value="NAD(P)-bd_dom_sf"/>
</dbReference>
<evidence type="ECO:0000313" key="4">
    <source>
        <dbReference type="Proteomes" id="UP000092683"/>
    </source>
</evidence>
<dbReference type="SUPFAM" id="SSF51735">
    <property type="entry name" value="NAD(P)-binding Rossmann-fold domains"/>
    <property type="match status" value="1"/>
</dbReference>
<evidence type="ECO:0000313" key="3">
    <source>
        <dbReference type="EMBL" id="OCB62335.1"/>
    </source>
</evidence>
<accession>A0A1B9DDW9</accession>
<comment type="caution">
    <text evidence="3">The sequence shown here is derived from an EMBL/GenBank/DDBJ whole genome shotgun (WGS) entry which is preliminary data.</text>
</comment>
<keyword evidence="1" id="KW-1133">Transmembrane helix</keyword>
<dbReference type="AlphaFoldDB" id="A0A1B9DDW9"/>
<dbReference type="PROSITE" id="PS51201">
    <property type="entry name" value="RCK_N"/>
    <property type="match status" value="1"/>
</dbReference>
<dbReference type="InterPro" id="IPR003032">
    <property type="entry name" value="Ryanodine_rcpt"/>
</dbReference>
<dbReference type="PANTHER" id="PTHR43833:SF11">
    <property type="entry name" value="VOLTAGE-GATED POTASSIUM CHANNEL KCH"/>
    <property type="match status" value="1"/>
</dbReference>
<dbReference type="Gene3D" id="6.20.350.10">
    <property type="match status" value="1"/>
</dbReference>
<dbReference type="InterPro" id="IPR050721">
    <property type="entry name" value="Trk_Ktr_HKT_K-transport"/>
</dbReference>
<name>A0A1B9DDW9_MYCMA</name>
<dbReference type="Gene3D" id="3.40.50.720">
    <property type="entry name" value="NAD(P)-binding Rossmann-like Domain"/>
    <property type="match status" value="1"/>
</dbReference>
<gene>
    <name evidence="3" type="ORF">A5677_11775</name>
</gene>
<keyword evidence="1" id="KW-0472">Membrane</keyword>
<protein>
    <recommendedName>
        <fullName evidence="2">RCK N-terminal domain-containing protein</fullName>
    </recommendedName>
</protein>
<dbReference type="PANTHER" id="PTHR43833">
    <property type="entry name" value="POTASSIUM CHANNEL PROTEIN 2-RELATED-RELATED"/>
    <property type="match status" value="1"/>
</dbReference>
<proteinExistence type="predicted"/>
<sequence length="549" mass="60774">MLGFVGFFEHDASPTDAVYNSLKLFIFHESEANTGVGVCVNIARFLAPAVAGYAALVALGSLFYERWLQMKGARRHGHIVLCGLGYVGSAFLEALLAARKRVVVIEKDAENPNRQLCRRRGVPVIVGDAQQKGILQAAGIERAARLLAATPDDAVNAEIVARAQELITLKAARGRRRQTVITRRRGTGLSCLARIGDPDLCTWLRIAEAKRHDASSALDFFNPYDISGRLMLEEFPYDTQHGRPHILVAHPDAAGARLIFYAARQWHDLRSDNTVPLLVTVVDDHAEQQVDALVGEYPVLENEKVCEFVTCSASVRGVQGRLANQGPGISRAYVTAYDDAQGLETALKLRREFDALNSKVPLVVALSGAEGLASLVKNSGPSGMDVFLTLERTCDADFAAGGSFEIMARAIHNRYGDIQGGKAKPPQWSKLDESFKASNRGQARHIAVKLNEIGYQIVPLCNWGAMDFTFTPEEVDKLAEMEHDRWWEERRADRWKWGEKRNDELRENPYMVNWHELPAEIAEWDRVFVRAIPSLLASVGLQVVPVPAT</sequence>
<dbReference type="InterPro" id="IPR003148">
    <property type="entry name" value="RCK_N"/>
</dbReference>
<dbReference type="GO" id="GO:0006813">
    <property type="term" value="P:potassium ion transport"/>
    <property type="evidence" value="ECO:0007669"/>
    <property type="project" value="InterPro"/>
</dbReference>